<dbReference type="PROSITE" id="PS00470">
    <property type="entry name" value="IDH_IMDH"/>
    <property type="match status" value="1"/>
</dbReference>
<dbReference type="GO" id="GO:0004449">
    <property type="term" value="F:isocitrate dehydrogenase (NAD+) activity"/>
    <property type="evidence" value="ECO:0007669"/>
    <property type="project" value="TreeGrafter"/>
</dbReference>
<comment type="similarity">
    <text evidence="3 11">Belongs to the isocitrate and isopropylmalate dehydrogenases family.</text>
</comment>
<evidence type="ECO:0000256" key="5">
    <source>
        <dbReference type="ARBA" id="ARBA00022723"/>
    </source>
</evidence>
<dbReference type="NCBIfam" id="TIGR00175">
    <property type="entry name" value="mito_nad_idh"/>
    <property type="match status" value="1"/>
</dbReference>
<name>A0A1A9UWB0_GLOAU</name>
<sequence>MVVQRETSFNNKFGLHSRYFHSIAHARHDSLALDFLVFAEKYSGEDSQLNNYIRIIITTAALPFLFEAANDVKGKSEDICDEIASADCFVQEATTRRYYSMLTLTHISLHRAEEEEKRTGSEKKMLKMLKTTIKRNFFIAHILKNYKKFENFAIVTRYLTSEAKSEEEKGEGESRKEPNKPKVTLVEGDGIGPEITKAVMQIFDAIKVPIEWEMVSVVPKLDAKGNVEIPAEALESFRRNKIGLKGPLMTPVGKGFRSLNLTLRKEFNLFVNVRPCVNIEGCETPYKGVDIVTIRENTEGEYSGIEHEIVDGVVQSIKLITKKASMRVCKYAFEYAKKNQRKRVTVVHRADIMRLSDGLFLNSAKELAKQYPDIKFDEVHLGTLCLNIVQDPSAYDVLVMPNLYGDIISDACAGLIGGLGLISSVNMGDEVAIFEAVHGTAPDIAGKDMANPTALLLSALMMLEYMGLEDAHKKISSAVYEVLKEGKVRTGDLGGKSTCSQYAKEICTKLRAI</sequence>
<evidence type="ECO:0000256" key="12">
    <source>
        <dbReference type="SAM" id="MobiDB-lite"/>
    </source>
</evidence>
<evidence type="ECO:0000313" key="14">
    <source>
        <dbReference type="EnsemblMetazoa" id="GAUT017868-PA"/>
    </source>
</evidence>
<evidence type="ECO:0000256" key="10">
    <source>
        <dbReference type="ARBA" id="ARBA00065927"/>
    </source>
</evidence>
<evidence type="ECO:0000256" key="2">
    <source>
        <dbReference type="ARBA" id="ARBA00001946"/>
    </source>
</evidence>
<dbReference type="Pfam" id="PF00180">
    <property type="entry name" value="Iso_dh"/>
    <property type="match status" value="1"/>
</dbReference>
<feature type="compositionally biased region" description="Basic and acidic residues" evidence="12">
    <location>
        <begin position="164"/>
        <end position="180"/>
    </location>
</feature>
<dbReference type="InterPro" id="IPR004434">
    <property type="entry name" value="Isocitrate_DH_NAD"/>
</dbReference>
<dbReference type="SMART" id="SM01329">
    <property type="entry name" value="Iso_dh"/>
    <property type="match status" value="1"/>
</dbReference>
<evidence type="ECO:0000256" key="4">
    <source>
        <dbReference type="ARBA" id="ARBA00022532"/>
    </source>
</evidence>
<evidence type="ECO:0000256" key="8">
    <source>
        <dbReference type="ARBA" id="ARBA00023002"/>
    </source>
</evidence>
<accession>A0A1A9UWB0</accession>
<feature type="domain" description="Isopropylmalate dehydrogenase-like" evidence="13">
    <location>
        <begin position="182"/>
        <end position="506"/>
    </location>
</feature>
<protein>
    <recommendedName>
        <fullName evidence="11">Isocitrate dehydrogenase [NAD] subunit, mitochondrial</fullName>
    </recommendedName>
</protein>
<keyword evidence="7 11" id="KW-0809">Transit peptide</keyword>
<dbReference type="PANTHER" id="PTHR11835">
    <property type="entry name" value="DECARBOXYLATING DEHYDROGENASES-ISOCITRATE, ISOPROPYLMALATE, TARTRATE"/>
    <property type="match status" value="1"/>
</dbReference>
<dbReference type="EnsemblMetazoa" id="GAUT017868-RA">
    <property type="protein sequence ID" value="GAUT017868-PA"/>
    <property type="gene ID" value="GAUT017868"/>
</dbReference>
<keyword evidence="15" id="KW-1185">Reference proteome</keyword>
<dbReference type="InterPro" id="IPR019818">
    <property type="entry name" value="IsoCit/isopropylmalate_DH_CS"/>
</dbReference>
<dbReference type="Proteomes" id="UP000078200">
    <property type="component" value="Unassembled WGS sequence"/>
</dbReference>
<dbReference type="GO" id="GO:0000287">
    <property type="term" value="F:magnesium ion binding"/>
    <property type="evidence" value="ECO:0007669"/>
    <property type="project" value="UniProtKB-UniRule"/>
</dbReference>
<keyword evidence="9" id="KW-0520">NAD</keyword>
<comment type="cofactor">
    <cofactor evidence="2">
        <name>Mg(2+)</name>
        <dbReference type="ChEBI" id="CHEBI:18420"/>
    </cofactor>
</comment>
<evidence type="ECO:0000313" key="15">
    <source>
        <dbReference type="Proteomes" id="UP000078200"/>
    </source>
</evidence>
<evidence type="ECO:0000259" key="13">
    <source>
        <dbReference type="SMART" id="SM01329"/>
    </source>
</evidence>
<dbReference type="GO" id="GO:0005739">
    <property type="term" value="C:mitochondrion"/>
    <property type="evidence" value="ECO:0007669"/>
    <property type="project" value="UniProtKB-SubCell"/>
</dbReference>
<evidence type="ECO:0000256" key="1">
    <source>
        <dbReference type="ARBA" id="ARBA00001936"/>
    </source>
</evidence>
<keyword evidence="4 11" id="KW-0816">Tricarboxylic acid cycle</keyword>
<evidence type="ECO:0000256" key="3">
    <source>
        <dbReference type="ARBA" id="ARBA00007769"/>
    </source>
</evidence>
<comment type="subcellular location">
    <subcellularLocation>
        <location evidence="11">Mitochondrion</location>
    </subcellularLocation>
</comment>
<evidence type="ECO:0000256" key="7">
    <source>
        <dbReference type="ARBA" id="ARBA00022946"/>
    </source>
</evidence>
<dbReference type="GO" id="GO:0006099">
    <property type="term" value="P:tricarboxylic acid cycle"/>
    <property type="evidence" value="ECO:0007669"/>
    <property type="project" value="UniProtKB-UniRule"/>
</dbReference>
<dbReference type="STRING" id="7395.A0A1A9UWB0"/>
<dbReference type="AlphaFoldDB" id="A0A1A9UWB0"/>
<dbReference type="InterPro" id="IPR024084">
    <property type="entry name" value="IsoPropMal-DH-like_dom"/>
</dbReference>
<dbReference type="SUPFAM" id="SSF53659">
    <property type="entry name" value="Isocitrate/Isopropylmalate dehydrogenase-like"/>
    <property type="match status" value="1"/>
</dbReference>
<dbReference type="VEuPathDB" id="VectorBase:GAUT017868"/>
<keyword evidence="5" id="KW-0479">Metal-binding</keyword>
<evidence type="ECO:0000256" key="11">
    <source>
        <dbReference type="RuleBase" id="RU361266"/>
    </source>
</evidence>
<dbReference type="PANTHER" id="PTHR11835:SF34">
    <property type="entry name" value="ISOCITRATE DEHYDROGENASE [NAD] SUBUNIT ALPHA, MITOCHONDRIAL"/>
    <property type="match status" value="1"/>
</dbReference>
<comment type="subunit">
    <text evidence="10">Heterooligomer of subunits alpha, beta, and gamma in the apparent ratio of 2:1:1.</text>
</comment>
<keyword evidence="11" id="KW-0496">Mitochondrion</keyword>
<evidence type="ECO:0000256" key="9">
    <source>
        <dbReference type="ARBA" id="ARBA00023027"/>
    </source>
</evidence>
<feature type="region of interest" description="Disordered" evidence="12">
    <location>
        <begin position="164"/>
        <end position="187"/>
    </location>
</feature>
<dbReference type="Gene3D" id="3.40.718.10">
    <property type="entry name" value="Isopropylmalate Dehydrogenase"/>
    <property type="match status" value="1"/>
</dbReference>
<dbReference type="GO" id="GO:0051287">
    <property type="term" value="F:NAD binding"/>
    <property type="evidence" value="ECO:0007669"/>
    <property type="project" value="UniProtKB-UniRule"/>
</dbReference>
<keyword evidence="6" id="KW-0460">Magnesium</keyword>
<dbReference type="GO" id="GO:0006102">
    <property type="term" value="P:isocitrate metabolic process"/>
    <property type="evidence" value="ECO:0007669"/>
    <property type="project" value="TreeGrafter"/>
</dbReference>
<reference evidence="14" key="1">
    <citation type="submission" date="2020-05" db="UniProtKB">
        <authorList>
            <consortium name="EnsemblMetazoa"/>
        </authorList>
    </citation>
    <scope>IDENTIFICATION</scope>
    <source>
        <strain evidence="14">TTRI</strain>
    </source>
</reference>
<comment type="cofactor">
    <cofactor evidence="1">
        <name>Mn(2+)</name>
        <dbReference type="ChEBI" id="CHEBI:29035"/>
    </cofactor>
</comment>
<keyword evidence="8" id="KW-0560">Oxidoreductase</keyword>
<organism evidence="14 15">
    <name type="scientific">Glossina austeni</name>
    <name type="common">Savannah tsetse fly</name>
    <dbReference type="NCBI Taxonomy" id="7395"/>
    <lineage>
        <taxon>Eukaryota</taxon>
        <taxon>Metazoa</taxon>
        <taxon>Ecdysozoa</taxon>
        <taxon>Arthropoda</taxon>
        <taxon>Hexapoda</taxon>
        <taxon>Insecta</taxon>
        <taxon>Pterygota</taxon>
        <taxon>Neoptera</taxon>
        <taxon>Endopterygota</taxon>
        <taxon>Diptera</taxon>
        <taxon>Brachycera</taxon>
        <taxon>Muscomorpha</taxon>
        <taxon>Hippoboscoidea</taxon>
        <taxon>Glossinidae</taxon>
        <taxon>Glossina</taxon>
    </lineage>
</organism>
<proteinExistence type="inferred from homology"/>
<dbReference type="FunFam" id="3.40.718.10:FF:000003">
    <property type="entry name" value="Isocitrate dehydrogenase [NAD] subunit, mitochondrial"/>
    <property type="match status" value="1"/>
</dbReference>
<evidence type="ECO:0000256" key="6">
    <source>
        <dbReference type="ARBA" id="ARBA00022842"/>
    </source>
</evidence>